<keyword evidence="3" id="KW-1185">Reference proteome</keyword>
<dbReference type="Pfam" id="PF02746">
    <property type="entry name" value="MR_MLE_N"/>
    <property type="match status" value="1"/>
</dbReference>
<dbReference type="InterPro" id="IPR036849">
    <property type="entry name" value="Enolase-like_C_sf"/>
</dbReference>
<dbReference type="SUPFAM" id="SSF54826">
    <property type="entry name" value="Enolase N-terminal domain-like"/>
    <property type="match status" value="1"/>
</dbReference>
<dbReference type="Gene3D" id="3.30.390.10">
    <property type="entry name" value="Enolase-like, N-terminal domain"/>
    <property type="match status" value="1"/>
</dbReference>
<sequence>MKITGIRVYPYRYTPKGGAFMLSGGRMFTGFDSVIVAVDTDAGLVGWGEHASAPAYLDSLHQGAIAALRHLAPAITGMDPRGVTLVNDTMNAALRGHGYAKQAIDIACWDLLGKAASLPLSVLLGGVQQEELSVLNFVKMDTPDAMRARCDEFYDAGHRQVQIKVGGNWREDVERITTVWESAQRFDTVIVDANTWWTPREARLVLKAVSDLDIHIEQPCNTMESNLSVRRATEFPFILDEALDSLDALERAHSLDGFDAAGLKMSRFGGLSGVKDARDMCVRWGKPVNIDDMSGGEIIAATTAHLAASTPAKYVVTTSLNTTYVNESIASGLFSAGGRAKAPAGPGLGLEIDEAALGTPITM</sequence>
<dbReference type="EMBL" id="CP147846">
    <property type="protein sequence ID" value="WXG68756.1"/>
    <property type="molecule type" value="Genomic_DNA"/>
</dbReference>
<dbReference type="Gene3D" id="3.20.20.120">
    <property type="entry name" value="Enolase-like C-terminal domain"/>
    <property type="match status" value="1"/>
</dbReference>
<dbReference type="SFLD" id="SFLDS00001">
    <property type="entry name" value="Enolase"/>
    <property type="match status" value="1"/>
</dbReference>
<dbReference type="Pfam" id="PF13378">
    <property type="entry name" value="MR_MLE_C"/>
    <property type="match status" value="1"/>
</dbReference>
<evidence type="ECO:0000313" key="2">
    <source>
        <dbReference type="EMBL" id="WXG68756.1"/>
    </source>
</evidence>
<dbReference type="PANTHER" id="PTHR48080">
    <property type="entry name" value="D-GALACTONATE DEHYDRATASE-RELATED"/>
    <property type="match status" value="1"/>
</dbReference>
<dbReference type="InterPro" id="IPR034593">
    <property type="entry name" value="DgoD-like"/>
</dbReference>
<gene>
    <name evidence="2" type="ORF">WDS16_26840</name>
</gene>
<reference evidence="2 3" key="1">
    <citation type="submission" date="2024-03" db="EMBL/GenBank/DDBJ databases">
        <title>Natural products discovery in diverse microorganisms through a two-stage MS feature dereplication strategy.</title>
        <authorList>
            <person name="Zhang R."/>
        </authorList>
    </citation>
    <scope>NUCLEOTIDE SEQUENCE [LARGE SCALE GENOMIC DNA]</scope>
    <source>
        <strain evidence="2 3">18930</strain>
    </source>
</reference>
<proteinExistence type="predicted"/>
<dbReference type="SUPFAM" id="SSF51604">
    <property type="entry name" value="Enolase C-terminal domain-like"/>
    <property type="match status" value="1"/>
</dbReference>
<organism evidence="2 3">
    <name type="scientific">Rhodococcus sovatensis</name>
    <dbReference type="NCBI Taxonomy" id="1805840"/>
    <lineage>
        <taxon>Bacteria</taxon>
        <taxon>Bacillati</taxon>
        <taxon>Actinomycetota</taxon>
        <taxon>Actinomycetes</taxon>
        <taxon>Mycobacteriales</taxon>
        <taxon>Nocardiaceae</taxon>
        <taxon>Rhodococcus</taxon>
    </lineage>
</organism>
<feature type="domain" description="Mandelate racemase/muconate lactonizing enzyme C-terminal" evidence="1">
    <location>
        <begin position="143"/>
        <end position="236"/>
    </location>
</feature>
<dbReference type="InterPro" id="IPR029065">
    <property type="entry name" value="Enolase_C-like"/>
</dbReference>
<dbReference type="InterPro" id="IPR029017">
    <property type="entry name" value="Enolase-like_N"/>
</dbReference>
<dbReference type="SFLD" id="SFLDG00180">
    <property type="entry name" value="muconate_cycloisomerase"/>
    <property type="match status" value="1"/>
</dbReference>
<dbReference type="Proteomes" id="UP001432000">
    <property type="component" value="Chromosome"/>
</dbReference>
<dbReference type="RefSeq" id="WP_338889159.1">
    <property type="nucleotide sequence ID" value="NZ_CP147846.1"/>
</dbReference>
<evidence type="ECO:0000313" key="3">
    <source>
        <dbReference type="Proteomes" id="UP001432000"/>
    </source>
</evidence>
<protein>
    <submittedName>
        <fullName evidence="2">Mandelate racemase/muconate lactonizing enzyme family protein</fullName>
    </submittedName>
</protein>
<dbReference type="SMART" id="SM00922">
    <property type="entry name" value="MR_MLE"/>
    <property type="match status" value="1"/>
</dbReference>
<accession>A0ABZ2PLZ1</accession>
<name>A0ABZ2PLZ1_9NOCA</name>
<dbReference type="InterPro" id="IPR013342">
    <property type="entry name" value="Mandelate_racemase_C"/>
</dbReference>
<evidence type="ECO:0000259" key="1">
    <source>
        <dbReference type="SMART" id="SM00922"/>
    </source>
</evidence>
<dbReference type="InterPro" id="IPR013341">
    <property type="entry name" value="Mandelate_racemase_N_dom"/>
</dbReference>